<evidence type="ECO:0000259" key="10">
    <source>
        <dbReference type="Pfam" id="PF02518"/>
    </source>
</evidence>
<evidence type="ECO:0000256" key="3">
    <source>
        <dbReference type="ARBA" id="ARBA00022553"/>
    </source>
</evidence>
<dbReference type="PANTHER" id="PTHR24421">
    <property type="entry name" value="NITRATE/NITRITE SENSOR PROTEIN NARX-RELATED"/>
    <property type="match status" value="1"/>
</dbReference>
<sequence>MIEQPLFIDHYGRTWWLAEGLTIALFAWALGTILAYGPPLWVSVTLIASFVCWVLFVVLSPRHPRAAASSLAACSLSPAAALMAGETSMVVVSVLVLGVYASHPAPRTRTIVMVTLANIAAIAMASVVTDLGIMKALTTTLITVIVLLIGINRRKHQFRARQTELLLEQTRLARSEHARAAALDERTRIAREIHDVLAHSLGALSIQLKVVEAELAAGKDPASALERIQRCSKLASEGLAEARNAVSALRRDVPTLPEAIAELADDHQRDHGATATLRSTGTERPIPSAATVSLLGAVREALTNAARHAPGAPITITIDYTDTAVRVVVRNESTDPRPRDEGTGFGLTGMAERVALAGGSLTAGPDGDGWSVIATMPLQHVDHPAREVAAT</sequence>
<dbReference type="InterPro" id="IPR003594">
    <property type="entry name" value="HATPase_dom"/>
</dbReference>
<evidence type="ECO:0000259" key="11">
    <source>
        <dbReference type="Pfam" id="PF07730"/>
    </source>
</evidence>
<keyword evidence="4" id="KW-0808">Transferase</keyword>
<dbReference type="GO" id="GO:0000155">
    <property type="term" value="F:phosphorelay sensor kinase activity"/>
    <property type="evidence" value="ECO:0007669"/>
    <property type="project" value="InterPro"/>
</dbReference>
<organism evidence="12 13">
    <name type="scientific">Saccharomonospora viridis (strain ATCC 15386 / DSM 43017 / JCM 3036 / CCUG 5913 / NBRC 12207 / NCIMB 9602 / P101)</name>
    <name type="common">Thermoactinomyces viridis</name>
    <dbReference type="NCBI Taxonomy" id="471857"/>
    <lineage>
        <taxon>Bacteria</taxon>
        <taxon>Bacillati</taxon>
        <taxon>Actinomycetota</taxon>
        <taxon>Actinomycetes</taxon>
        <taxon>Pseudonocardiales</taxon>
        <taxon>Pseudonocardiaceae</taxon>
        <taxon>Saccharomonospora</taxon>
    </lineage>
</organism>
<dbReference type="CDD" id="cd16917">
    <property type="entry name" value="HATPase_UhpB-NarQ-NarX-like"/>
    <property type="match status" value="1"/>
</dbReference>
<dbReference type="HOGENOM" id="CLU_000445_20_7_11"/>
<dbReference type="PANTHER" id="PTHR24421:SF10">
    <property type="entry name" value="NITRATE_NITRITE SENSOR PROTEIN NARQ"/>
    <property type="match status" value="1"/>
</dbReference>
<dbReference type="Pfam" id="PF02518">
    <property type="entry name" value="HATPase_c"/>
    <property type="match status" value="1"/>
</dbReference>
<name>C7MRQ0_SACVD</name>
<comment type="catalytic activity">
    <reaction evidence="1">
        <text>ATP + protein L-histidine = ADP + protein N-phospho-L-histidine.</text>
        <dbReference type="EC" id="2.7.13.3"/>
    </reaction>
</comment>
<dbReference type="InterPro" id="IPR050482">
    <property type="entry name" value="Sensor_HK_TwoCompSys"/>
</dbReference>
<dbReference type="GO" id="GO:0016020">
    <property type="term" value="C:membrane"/>
    <property type="evidence" value="ECO:0007669"/>
    <property type="project" value="InterPro"/>
</dbReference>
<dbReference type="RefSeq" id="WP_012795545.1">
    <property type="nucleotide sequence ID" value="NC_013159.1"/>
</dbReference>
<evidence type="ECO:0000256" key="7">
    <source>
        <dbReference type="ARBA" id="ARBA00022840"/>
    </source>
</evidence>
<keyword evidence="9" id="KW-1133">Transmembrane helix</keyword>
<reference evidence="12 13" key="1">
    <citation type="journal article" date="2009" name="Stand. Genomic Sci.">
        <title>Complete genome sequence of Saccharomonospora viridis type strain (P101).</title>
        <authorList>
            <person name="Pati A."/>
            <person name="Sikorski J."/>
            <person name="Nolan M."/>
            <person name="Lapidus A."/>
            <person name="Copeland A."/>
            <person name="Glavina Del Rio T."/>
            <person name="Lucas S."/>
            <person name="Chen F."/>
            <person name="Tice H."/>
            <person name="Pitluck S."/>
            <person name="Cheng J.F."/>
            <person name="Chertkov O."/>
            <person name="Brettin T."/>
            <person name="Han C."/>
            <person name="Detter J.C."/>
            <person name="Kuske C."/>
            <person name="Bruce D."/>
            <person name="Goodwin L."/>
            <person name="Chain P."/>
            <person name="D'haeseleer P."/>
            <person name="Chen A."/>
            <person name="Palaniappan K."/>
            <person name="Ivanova N."/>
            <person name="Mavromatis K."/>
            <person name="Mikhailova N."/>
            <person name="Rohde M."/>
            <person name="Tindall B.J."/>
            <person name="Goker M."/>
            <person name="Bristow J."/>
            <person name="Eisen J.A."/>
            <person name="Markowitz V."/>
            <person name="Hugenholtz P."/>
            <person name="Kyrpides N.C."/>
            <person name="Klenk H.P."/>
        </authorList>
    </citation>
    <scope>NUCLEOTIDE SEQUENCE [LARGE SCALE GENOMIC DNA]</scope>
    <source>
        <strain evidence="13">ATCC 15386 / DSM 43017 / JCM 3036 / NBRC 12207 / P101</strain>
    </source>
</reference>
<gene>
    <name evidence="12" type="ordered locus">Svir_00220</name>
</gene>
<dbReference type="Gene3D" id="1.20.5.1930">
    <property type="match status" value="1"/>
</dbReference>
<dbReference type="InterPro" id="IPR011712">
    <property type="entry name" value="Sig_transdc_His_kin_sub3_dim/P"/>
</dbReference>
<keyword evidence="6 12" id="KW-0418">Kinase</keyword>
<dbReference type="GO" id="GO:0005524">
    <property type="term" value="F:ATP binding"/>
    <property type="evidence" value="ECO:0007669"/>
    <property type="project" value="UniProtKB-KW"/>
</dbReference>
<dbReference type="GO" id="GO:0046983">
    <property type="term" value="F:protein dimerization activity"/>
    <property type="evidence" value="ECO:0007669"/>
    <property type="project" value="InterPro"/>
</dbReference>
<dbReference type="Pfam" id="PF07730">
    <property type="entry name" value="HisKA_3"/>
    <property type="match status" value="1"/>
</dbReference>
<evidence type="ECO:0000256" key="9">
    <source>
        <dbReference type="SAM" id="Phobius"/>
    </source>
</evidence>
<dbReference type="SUPFAM" id="SSF55874">
    <property type="entry name" value="ATPase domain of HSP90 chaperone/DNA topoisomerase II/histidine kinase"/>
    <property type="match status" value="1"/>
</dbReference>
<evidence type="ECO:0000313" key="12">
    <source>
        <dbReference type="EMBL" id="ACU95112.1"/>
    </source>
</evidence>
<dbReference type="Gene3D" id="3.30.565.10">
    <property type="entry name" value="Histidine kinase-like ATPase, C-terminal domain"/>
    <property type="match status" value="1"/>
</dbReference>
<accession>C7MRQ0</accession>
<keyword evidence="7" id="KW-0067">ATP-binding</keyword>
<dbReference type="EMBL" id="CP001683">
    <property type="protein sequence ID" value="ACU95112.1"/>
    <property type="molecule type" value="Genomic_DNA"/>
</dbReference>
<dbReference type="KEGG" id="svi:Svir_00220"/>
<keyword evidence="13" id="KW-1185">Reference proteome</keyword>
<protein>
    <recommendedName>
        <fullName evidence="2">histidine kinase</fullName>
        <ecNumber evidence="2">2.7.13.3</ecNumber>
    </recommendedName>
</protein>
<feature type="transmembrane region" description="Helical" evidence="9">
    <location>
        <begin position="133"/>
        <end position="151"/>
    </location>
</feature>
<evidence type="ECO:0000256" key="2">
    <source>
        <dbReference type="ARBA" id="ARBA00012438"/>
    </source>
</evidence>
<evidence type="ECO:0000256" key="5">
    <source>
        <dbReference type="ARBA" id="ARBA00022741"/>
    </source>
</evidence>
<evidence type="ECO:0000256" key="8">
    <source>
        <dbReference type="ARBA" id="ARBA00023012"/>
    </source>
</evidence>
<evidence type="ECO:0000256" key="6">
    <source>
        <dbReference type="ARBA" id="ARBA00022777"/>
    </source>
</evidence>
<dbReference type="InterPro" id="IPR036890">
    <property type="entry name" value="HATPase_C_sf"/>
</dbReference>
<feature type="transmembrane region" description="Helical" evidence="9">
    <location>
        <begin position="108"/>
        <end position="127"/>
    </location>
</feature>
<keyword evidence="8" id="KW-0902">Two-component regulatory system</keyword>
<dbReference type="AlphaFoldDB" id="C7MRQ0"/>
<feature type="transmembrane region" description="Helical" evidence="9">
    <location>
        <begin position="79"/>
        <end position="101"/>
    </location>
</feature>
<evidence type="ECO:0000256" key="4">
    <source>
        <dbReference type="ARBA" id="ARBA00022679"/>
    </source>
</evidence>
<keyword evidence="3" id="KW-0597">Phosphoprotein</keyword>
<feature type="domain" description="Histidine kinase/HSP90-like ATPase" evidence="10">
    <location>
        <begin position="295"/>
        <end position="379"/>
    </location>
</feature>
<dbReference type="eggNOG" id="COG4585">
    <property type="taxonomic scope" value="Bacteria"/>
</dbReference>
<feature type="transmembrane region" description="Helical" evidence="9">
    <location>
        <begin position="40"/>
        <end position="59"/>
    </location>
</feature>
<proteinExistence type="predicted"/>
<evidence type="ECO:0000313" key="13">
    <source>
        <dbReference type="Proteomes" id="UP000000841"/>
    </source>
</evidence>
<feature type="domain" description="Signal transduction histidine kinase subgroup 3 dimerisation and phosphoacceptor" evidence="11">
    <location>
        <begin position="185"/>
        <end position="252"/>
    </location>
</feature>
<keyword evidence="9" id="KW-0472">Membrane</keyword>
<feature type="transmembrane region" description="Helical" evidence="9">
    <location>
        <begin position="15"/>
        <end position="33"/>
    </location>
</feature>
<keyword evidence="9" id="KW-0812">Transmembrane</keyword>
<dbReference type="STRING" id="471857.Svir_00220"/>
<dbReference type="Proteomes" id="UP000000841">
    <property type="component" value="Chromosome"/>
</dbReference>
<keyword evidence="5" id="KW-0547">Nucleotide-binding</keyword>
<evidence type="ECO:0000256" key="1">
    <source>
        <dbReference type="ARBA" id="ARBA00000085"/>
    </source>
</evidence>
<dbReference type="EC" id="2.7.13.3" evidence="2"/>